<name>A0A7W9L457_9HYPH</name>
<organism evidence="1 2">
    <name type="scientific">Prosthecomicrobium pneumaticum</name>
    <dbReference type="NCBI Taxonomy" id="81895"/>
    <lineage>
        <taxon>Bacteria</taxon>
        <taxon>Pseudomonadati</taxon>
        <taxon>Pseudomonadota</taxon>
        <taxon>Alphaproteobacteria</taxon>
        <taxon>Hyphomicrobiales</taxon>
        <taxon>Kaistiaceae</taxon>
        <taxon>Prosthecomicrobium</taxon>
    </lineage>
</organism>
<comment type="caution">
    <text evidence="1">The sequence shown here is derived from an EMBL/GenBank/DDBJ whole genome shotgun (WGS) entry which is preliminary data.</text>
</comment>
<dbReference type="RefSeq" id="WP_183858686.1">
    <property type="nucleotide sequence ID" value="NZ_JACHOO010000016.1"/>
</dbReference>
<dbReference type="Pfam" id="PF04365">
    <property type="entry name" value="BrnT_toxin"/>
    <property type="match status" value="1"/>
</dbReference>
<sequence length="90" mass="10752">MRITFDPVKRERTLAERGLDFWDAALVFAGPVYEIEDTRRDYGERRIMCFGLLHGRLTVVGYVERDGNRHVFSMRKANDREKARHFHQLR</sequence>
<dbReference type="Gene3D" id="3.10.450.530">
    <property type="entry name" value="Ribonuclease toxin, BrnT, of type II toxin-antitoxin system"/>
    <property type="match status" value="1"/>
</dbReference>
<protein>
    <recommendedName>
        <fullName evidence="3">BrnT family toxin</fullName>
    </recommendedName>
</protein>
<accession>A0A7W9L457</accession>
<evidence type="ECO:0000313" key="1">
    <source>
        <dbReference type="EMBL" id="MBB5755255.1"/>
    </source>
</evidence>
<dbReference type="EMBL" id="JACHOO010000016">
    <property type="protein sequence ID" value="MBB5755255.1"/>
    <property type="molecule type" value="Genomic_DNA"/>
</dbReference>
<evidence type="ECO:0000313" key="2">
    <source>
        <dbReference type="Proteomes" id="UP000523821"/>
    </source>
</evidence>
<dbReference type="AlphaFoldDB" id="A0A7W9L457"/>
<keyword evidence="2" id="KW-1185">Reference proteome</keyword>
<gene>
    <name evidence="1" type="ORF">GGQ63_004357</name>
</gene>
<proteinExistence type="predicted"/>
<reference evidence="1 2" key="1">
    <citation type="submission" date="2020-08" db="EMBL/GenBank/DDBJ databases">
        <title>Genomic Encyclopedia of Type Strains, Phase IV (KMG-IV): sequencing the most valuable type-strain genomes for metagenomic binning, comparative biology and taxonomic classification.</title>
        <authorList>
            <person name="Goeker M."/>
        </authorList>
    </citation>
    <scope>NUCLEOTIDE SEQUENCE [LARGE SCALE GENOMIC DNA]</scope>
    <source>
        <strain evidence="1 2">DSM 16268</strain>
    </source>
</reference>
<evidence type="ECO:0008006" key="3">
    <source>
        <dbReference type="Google" id="ProtNLM"/>
    </source>
</evidence>
<dbReference type="Proteomes" id="UP000523821">
    <property type="component" value="Unassembled WGS sequence"/>
</dbReference>
<dbReference type="InterPro" id="IPR007460">
    <property type="entry name" value="BrnT_toxin"/>
</dbReference>
<dbReference type="InterPro" id="IPR038573">
    <property type="entry name" value="BrnT_sf"/>
</dbReference>